<keyword evidence="7" id="KW-1185">Reference proteome</keyword>
<keyword evidence="3" id="KW-0378">Hydrolase</keyword>
<dbReference type="Gene3D" id="2.60.420.10">
    <property type="entry name" value="Maltose phosphorylase, domain 3"/>
    <property type="match status" value="1"/>
</dbReference>
<dbReference type="InterPro" id="IPR008928">
    <property type="entry name" value="6-hairpin_glycosidase_sf"/>
</dbReference>
<dbReference type="InterPro" id="IPR017045">
    <property type="entry name" value="Malt_Pase/Glycosyl_Hdrlase"/>
</dbReference>
<dbReference type="EMBL" id="CP097463">
    <property type="protein sequence ID" value="WAX57658.1"/>
    <property type="molecule type" value="Genomic_DNA"/>
</dbReference>
<dbReference type="RefSeq" id="WP_269444205.1">
    <property type="nucleotide sequence ID" value="NZ_CP097463.1"/>
</dbReference>
<organism evidence="6 7">
    <name type="scientific">Jatrophihabitans cynanchi</name>
    <dbReference type="NCBI Taxonomy" id="2944128"/>
    <lineage>
        <taxon>Bacteria</taxon>
        <taxon>Bacillati</taxon>
        <taxon>Actinomycetota</taxon>
        <taxon>Actinomycetes</taxon>
        <taxon>Jatrophihabitantales</taxon>
        <taxon>Jatrophihabitantaceae</taxon>
        <taxon>Jatrophihabitans</taxon>
    </lineage>
</organism>
<dbReference type="Pfam" id="PF03632">
    <property type="entry name" value="Glyco_hydro_65m"/>
    <property type="match status" value="1"/>
</dbReference>
<keyword evidence="1" id="KW-0328">Glycosyltransferase</keyword>
<proteinExistence type="predicted"/>
<evidence type="ECO:0000259" key="4">
    <source>
        <dbReference type="Pfam" id="PF03632"/>
    </source>
</evidence>
<feature type="domain" description="Glycoside hydrolase family 65 C-terminal" evidence="5">
    <location>
        <begin position="713"/>
        <end position="762"/>
    </location>
</feature>
<protein>
    <recommendedName>
        <fullName evidence="8">Glycoside hydrolase family 65 protein</fullName>
    </recommendedName>
</protein>
<evidence type="ECO:0000313" key="7">
    <source>
        <dbReference type="Proteomes" id="UP001164693"/>
    </source>
</evidence>
<dbReference type="PANTHER" id="PTHR11051:SF8">
    <property type="entry name" value="PROTEIN-GLUCOSYLGALACTOSYLHYDROXYLYSINE GLUCOSIDASE"/>
    <property type="match status" value="1"/>
</dbReference>
<dbReference type="InterPro" id="IPR012341">
    <property type="entry name" value="6hp_glycosidase-like_sf"/>
</dbReference>
<name>A0ABY7K1C2_9ACTN</name>
<reference evidence="6" key="1">
    <citation type="submission" date="2022-05" db="EMBL/GenBank/DDBJ databases">
        <title>Jatrophihabitans sp. SB3-54 whole genome sequence.</title>
        <authorList>
            <person name="Suh M.K."/>
            <person name="Eom M.K."/>
            <person name="Kim J.S."/>
            <person name="Kim H.S."/>
            <person name="Do H.E."/>
            <person name="Shin Y.K."/>
            <person name="Lee J.-S."/>
        </authorList>
    </citation>
    <scope>NUCLEOTIDE SEQUENCE</scope>
    <source>
        <strain evidence="6">SB3-54</strain>
    </source>
</reference>
<accession>A0ABY7K1C2</accession>
<sequence>MASSSAAQSCIGRTVDAVILDREHVMSRLDRVRARDVRRAANRLREQGVEVVVLDTTDRVALQAELDKLAAVGITGELVLVLRAGPELVSGLLAEQVRRRRARRVPGIDEDVRWTVYASDAGTADAVLTIGAGGIGTRGNREEAAGAVAPAMPLLLASGIYCGSGSAEHLLPGPAWTDLDIAPPVVRDERILDLRSGVLLRTESTPGPSPLKSMRFMSVARPGVVALRAEAAVGRLRPGRALRPAATESSTAGQVDGRWWAQSTGNSGGIGAVARQRIGRDGAIRTVQRLAAYVIAPQRPKLSSAQELLDEAERLGFDRLLAEQRAAWAGRWRDAGVEIPDDRAAELAIRFALFQLWSNADRRGEQGLGARGVSGPGYSGHVFWDSDVFVLPALATMDPAAAAAMLQYRVRRLATARAAARTEGRSGARFPWESASSGADVTPATGAIGGQPVDILTGRFEEHITADVAWSAVHLARWCGEPAGGTAPVRELLVETASYWSSRVRLDAAGAAHLDGVIGPDEYHELVDDNAFTNVLARWNLRTAAALNPAHADAANWRELADRLVDGYDPETGRYEQFAGYYRLEPLRVADFAVAPVAIDVLLGRERVAGSQLIKQPDVLMLHHLVPDEVAAGSLIPNLDYYEPRTAHGSSLSPAISAALLARAGRPDEALALLRVALRLDLDDLTGSTSSGLHMATFGGVWQALVFGFLGARVDSGALTLDPCLPSGWHTVTVRMRCLRRRVRVRVADGRVEVGTDGPLAVRLLGGPPVRVNGVAALVPAPRAEVRR</sequence>
<evidence type="ECO:0000256" key="3">
    <source>
        <dbReference type="ARBA" id="ARBA00023295"/>
    </source>
</evidence>
<dbReference type="PANTHER" id="PTHR11051">
    <property type="entry name" value="GLYCOSYL HYDROLASE-RELATED"/>
    <property type="match status" value="1"/>
</dbReference>
<dbReference type="InterPro" id="IPR005195">
    <property type="entry name" value="Glyco_hydro_65_M"/>
</dbReference>
<dbReference type="SUPFAM" id="SSF48208">
    <property type="entry name" value="Six-hairpin glycosidases"/>
    <property type="match status" value="1"/>
</dbReference>
<evidence type="ECO:0000256" key="1">
    <source>
        <dbReference type="ARBA" id="ARBA00022676"/>
    </source>
</evidence>
<feature type="domain" description="Glycoside hydrolase family 65 central catalytic" evidence="4">
    <location>
        <begin position="350"/>
        <end position="703"/>
    </location>
</feature>
<dbReference type="Proteomes" id="UP001164693">
    <property type="component" value="Chromosome"/>
</dbReference>
<dbReference type="Gene3D" id="1.50.10.10">
    <property type="match status" value="1"/>
</dbReference>
<evidence type="ECO:0000313" key="6">
    <source>
        <dbReference type="EMBL" id="WAX57658.1"/>
    </source>
</evidence>
<evidence type="ECO:0000259" key="5">
    <source>
        <dbReference type="Pfam" id="PF03633"/>
    </source>
</evidence>
<evidence type="ECO:0008006" key="8">
    <source>
        <dbReference type="Google" id="ProtNLM"/>
    </source>
</evidence>
<dbReference type="InterPro" id="IPR011013">
    <property type="entry name" value="Gal_mutarotase_sf_dom"/>
</dbReference>
<dbReference type="Pfam" id="PF03633">
    <property type="entry name" value="Glyco_hydro_65C"/>
    <property type="match status" value="1"/>
</dbReference>
<keyword evidence="2" id="KW-0808">Transferase</keyword>
<gene>
    <name evidence="6" type="ORF">M6B22_02550</name>
</gene>
<dbReference type="PIRSF" id="PIRSF036289">
    <property type="entry name" value="Glycosyl_hydrolase_malt_phosph"/>
    <property type="match status" value="1"/>
</dbReference>
<keyword evidence="3" id="KW-0326">Glycosidase</keyword>
<evidence type="ECO:0000256" key="2">
    <source>
        <dbReference type="ARBA" id="ARBA00022679"/>
    </source>
</evidence>
<dbReference type="SUPFAM" id="SSF74650">
    <property type="entry name" value="Galactose mutarotase-like"/>
    <property type="match status" value="1"/>
</dbReference>
<dbReference type="InterPro" id="IPR005194">
    <property type="entry name" value="Glyco_hydro_65_C"/>
</dbReference>